<name>A0ABD2KWI5_9BILA</name>
<accession>A0ABD2KWI5</accession>
<feature type="chain" id="PRO_5044859939" description="Glycine-rich protein" evidence="2">
    <location>
        <begin position="19"/>
        <end position="92"/>
    </location>
</feature>
<proteinExistence type="predicted"/>
<evidence type="ECO:0000313" key="3">
    <source>
        <dbReference type="EMBL" id="KAL3107315.1"/>
    </source>
</evidence>
<dbReference type="EMBL" id="JBICBT010000622">
    <property type="protein sequence ID" value="KAL3107315.1"/>
    <property type="molecule type" value="Genomic_DNA"/>
</dbReference>
<keyword evidence="2" id="KW-0732">Signal</keyword>
<protein>
    <recommendedName>
        <fullName evidence="5">Glycine-rich protein</fullName>
    </recommendedName>
</protein>
<feature type="signal peptide" evidence="2">
    <location>
        <begin position="1"/>
        <end position="18"/>
    </location>
</feature>
<evidence type="ECO:0000256" key="1">
    <source>
        <dbReference type="SAM" id="MobiDB-lite"/>
    </source>
</evidence>
<feature type="region of interest" description="Disordered" evidence="1">
    <location>
        <begin position="26"/>
        <end position="46"/>
    </location>
</feature>
<keyword evidence="4" id="KW-1185">Reference proteome</keyword>
<reference evidence="3 4" key="1">
    <citation type="submission" date="2024-10" db="EMBL/GenBank/DDBJ databases">
        <authorList>
            <person name="Kim D."/>
        </authorList>
    </citation>
    <scope>NUCLEOTIDE SEQUENCE [LARGE SCALE GENOMIC DNA]</scope>
    <source>
        <strain evidence="3">BH-2024</strain>
    </source>
</reference>
<organism evidence="3 4">
    <name type="scientific">Heterodera trifolii</name>
    <dbReference type="NCBI Taxonomy" id="157864"/>
    <lineage>
        <taxon>Eukaryota</taxon>
        <taxon>Metazoa</taxon>
        <taxon>Ecdysozoa</taxon>
        <taxon>Nematoda</taxon>
        <taxon>Chromadorea</taxon>
        <taxon>Rhabditida</taxon>
        <taxon>Tylenchina</taxon>
        <taxon>Tylenchomorpha</taxon>
        <taxon>Tylenchoidea</taxon>
        <taxon>Heteroderidae</taxon>
        <taxon>Heteroderinae</taxon>
        <taxon>Heterodera</taxon>
    </lineage>
</organism>
<dbReference type="AlphaFoldDB" id="A0ABD2KWI5"/>
<comment type="caution">
    <text evidence="3">The sequence shown here is derived from an EMBL/GenBank/DDBJ whole genome shotgun (WGS) entry which is preliminary data.</text>
</comment>
<evidence type="ECO:0000256" key="2">
    <source>
        <dbReference type="SAM" id="SignalP"/>
    </source>
</evidence>
<dbReference type="Proteomes" id="UP001620626">
    <property type="component" value="Unassembled WGS sequence"/>
</dbReference>
<evidence type="ECO:0000313" key="4">
    <source>
        <dbReference type="Proteomes" id="UP001620626"/>
    </source>
</evidence>
<evidence type="ECO:0008006" key="5">
    <source>
        <dbReference type="Google" id="ProtNLM"/>
    </source>
</evidence>
<sequence>MNSATMFTLLLIIGTVLALTIGMPTADGSDESVSSMRQKRGYGMGNGGGGGMGNGFGGGSGMGNGFGGGMGNGFGGGMGGGNGGGYGYGKRR</sequence>
<gene>
    <name evidence="3" type="ORF">niasHT_017398</name>
</gene>